<comment type="caution">
    <text evidence="3">The sequence shown here is derived from an EMBL/GenBank/DDBJ whole genome shotgun (WGS) entry which is preliminary data.</text>
</comment>
<evidence type="ECO:0000313" key="5">
    <source>
        <dbReference type="EMBL" id="CAF4372578.1"/>
    </source>
</evidence>
<evidence type="ECO:0000313" key="2">
    <source>
        <dbReference type="EMBL" id="CAF3464881.1"/>
    </source>
</evidence>
<dbReference type="Proteomes" id="UP000663851">
    <property type="component" value="Unassembled WGS sequence"/>
</dbReference>
<protein>
    <submittedName>
        <fullName evidence="3">Uncharacterized protein</fullName>
    </submittedName>
</protein>
<dbReference type="EMBL" id="CAJOBO010000609">
    <property type="protein sequence ID" value="CAF4257873.1"/>
    <property type="molecule type" value="Genomic_DNA"/>
</dbReference>
<organism evidence="3 6">
    <name type="scientific">Rotaria socialis</name>
    <dbReference type="NCBI Taxonomy" id="392032"/>
    <lineage>
        <taxon>Eukaryota</taxon>
        <taxon>Metazoa</taxon>
        <taxon>Spiralia</taxon>
        <taxon>Gnathifera</taxon>
        <taxon>Rotifera</taxon>
        <taxon>Eurotatoria</taxon>
        <taxon>Bdelloidea</taxon>
        <taxon>Philodinida</taxon>
        <taxon>Philodinidae</taxon>
        <taxon>Rotaria</taxon>
    </lineage>
</organism>
<gene>
    <name evidence="4" type="ORF">HFQ381_LOCUS10862</name>
    <name evidence="1" type="ORF">LUA448_LOCUS4009</name>
    <name evidence="2" type="ORF">TIS948_LOCUS32907</name>
    <name evidence="5" type="ORF">TSG867_LOCUS10997</name>
    <name evidence="3" type="ORF">UJA718_LOCUS1928</name>
</gene>
<dbReference type="AlphaFoldDB" id="A0A819WLL2"/>
<dbReference type="Proteomes" id="UP000663873">
    <property type="component" value="Unassembled WGS sequence"/>
</dbReference>
<evidence type="ECO:0000313" key="6">
    <source>
        <dbReference type="Proteomes" id="UP000663873"/>
    </source>
</evidence>
<evidence type="ECO:0000313" key="1">
    <source>
        <dbReference type="EMBL" id="CAF3236105.1"/>
    </source>
</evidence>
<reference evidence="3" key="1">
    <citation type="submission" date="2021-02" db="EMBL/GenBank/DDBJ databases">
        <authorList>
            <person name="Nowell W R."/>
        </authorList>
    </citation>
    <scope>NUCLEOTIDE SEQUENCE</scope>
</reference>
<name>A0A819WLL2_9BILA</name>
<keyword evidence="6" id="KW-1185">Reference proteome</keyword>
<sequence length="94" mass="10654">MRIIIENLTGEQLLYEKVGDALKRIRKVTLISDKDTLDEDKDTPSSYGMEDGSQLILLDLDMQLRNLGNVGLKFIGVSNLASLKRYNWSQNAPR</sequence>
<dbReference type="Proteomes" id="UP000663862">
    <property type="component" value="Unassembled WGS sequence"/>
</dbReference>
<dbReference type="EMBL" id="CAJOBQ010000518">
    <property type="protein sequence ID" value="CAF4372578.1"/>
    <property type="molecule type" value="Genomic_DNA"/>
</dbReference>
<dbReference type="EMBL" id="CAJNYD010000236">
    <property type="protein sequence ID" value="CAF3236105.1"/>
    <property type="molecule type" value="Genomic_DNA"/>
</dbReference>
<dbReference type="EMBL" id="CAJNXB010006077">
    <property type="protein sequence ID" value="CAF3464881.1"/>
    <property type="molecule type" value="Genomic_DNA"/>
</dbReference>
<dbReference type="Proteomes" id="UP000663833">
    <property type="component" value="Unassembled WGS sequence"/>
</dbReference>
<dbReference type="EMBL" id="CAJOBP010000123">
    <property type="protein sequence ID" value="CAF4126571.1"/>
    <property type="molecule type" value="Genomic_DNA"/>
</dbReference>
<dbReference type="OrthoDB" id="10328670at2759"/>
<evidence type="ECO:0000313" key="3">
    <source>
        <dbReference type="EMBL" id="CAF4126571.1"/>
    </source>
</evidence>
<evidence type="ECO:0000313" key="4">
    <source>
        <dbReference type="EMBL" id="CAF4257873.1"/>
    </source>
</evidence>
<proteinExistence type="predicted"/>
<accession>A0A819WLL2</accession>
<dbReference type="Proteomes" id="UP000663825">
    <property type="component" value="Unassembled WGS sequence"/>
</dbReference>